<dbReference type="SUPFAM" id="SSF53448">
    <property type="entry name" value="Nucleotide-diphospho-sugar transferases"/>
    <property type="match status" value="1"/>
</dbReference>
<dbReference type="GO" id="GO:0016757">
    <property type="term" value="F:glycosyltransferase activity"/>
    <property type="evidence" value="ECO:0007669"/>
    <property type="project" value="UniProtKB-KW"/>
</dbReference>
<evidence type="ECO:0000256" key="2">
    <source>
        <dbReference type="ARBA" id="ARBA00022475"/>
    </source>
</evidence>
<evidence type="ECO:0000313" key="7">
    <source>
        <dbReference type="EMBL" id="MDF1611504.1"/>
    </source>
</evidence>
<dbReference type="EC" id="2.4.-.-" evidence="7"/>
<dbReference type="InterPro" id="IPR029044">
    <property type="entry name" value="Nucleotide-diphossugar_trans"/>
</dbReference>
<keyword evidence="8" id="KW-1185">Reference proteome</keyword>
<dbReference type="Proteomes" id="UP001221302">
    <property type="component" value="Unassembled WGS sequence"/>
</dbReference>
<dbReference type="EMBL" id="JARGDL010000004">
    <property type="protein sequence ID" value="MDF1611504.1"/>
    <property type="molecule type" value="Genomic_DNA"/>
</dbReference>
<dbReference type="GO" id="GO:0005886">
    <property type="term" value="C:plasma membrane"/>
    <property type="evidence" value="ECO:0007669"/>
    <property type="project" value="UniProtKB-SubCell"/>
</dbReference>
<comment type="subcellular location">
    <subcellularLocation>
        <location evidence="1">Cell membrane</location>
    </subcellularLocation>
</comment>
<evidence type="ECO:0000256" key="4">
    <source>
        <dbReference type="ARBA" id="ARBA00022679"/>
    </source>
</evidence>
<reference evidence="7" key="1">
    <citation type="submission" date="2023-03" db="EMBL/GenBank/DDBJ databases">
        <title>Stygiobacter electus gen. nov., sp. nov., facultatively anaerobic thermotolerant bacterium of the class Ignavibacteria from a well of Yessentuki mineral water deposit.</title>
        <authorList>
            <person name="Podosokorskaya O.A."/>
            <person name="Elcheninov A.G."/>
            <person name="Petrova N.F."/>
            <person name="Zavarzina D.G."/>
            <person name="Kublanov I.V."/>
            <person name="Merkel A.Y."/>
        </authorList>
    </citation>
    <scope>NUCLEOTIDE SEQUENCE</scope>
    <source>
        <strain evidence="7">09-Me</strain>
    </source>
</reference>
<proteinExistence type="predicted"/>
<evidence type="ECO:0000256" key="5">
    <source>
        <dbReference type="ARBA" id="ARBA00023136"/>
    </source>
</evidence>
<keyword evidence="5" id="KW-0472">Membrane</keyword>
<name>A0AAE3NZD4_9BACT</name>
<keyword evidence="3 7" id="KW-0328">Glycosyltransferase</keyword>
<evidence type="ECO:0000256" key="3">
    <source>
        <dbReference type="ARBA" id="ARBA00022676"/>
    </source>
</evidence>
<dbReference type="Gene3D" id="3.90.550.10">
    <property type="entry name" value="Spore Coat Polysaccharide Biosynthesis Protein SpsA, Chain A"/>
    <property type="match status" value="1"/>
</dbReference>
<organism evidence="7 8">
    <name type="scientific">Stygiobacter electus</name>
    <dbReference type="NCBI Taxonomy" id="3032292"/>
    <lineage>
        <taxon>Bacteria</taxon>
        <taxon>Pseudomonadati</taxon>
        <taxon>Ignavibacteriota</taxon>
        <taxon>Ignavibacteria</taxon>
        <taxon>Ignavibacteriales</taxon>
        <taxon>Melioribacteraceae</taxon>
        <taxon>Stygiobacter</taxon>
    </lineage>
</organism>
<dbReference type="InterPro" id="IPR001173">
    <property type="entry name" value="Glyco_trans_2-like"/>
</dbReference>
<protein>
    <submittedName>
        <fullName evidence="7">Glycosyltransferase</fullName>
        <ecNumber evidence="7">2.4.-.-</ecNumber>
    </submittedName>
</protein>
<evidence type="ECO:0000259" key="6">
    <source>
        <dbReference type="Pfam" id="PF00535"/>
    </source>
</evidence>
<comment type="caution">
    <text evidence="7">The sequence shown here is derived from an EMBL/GenBank/DDBJ whole genome shotgun (WGS) entry which is preliminary data.</text>
</comment>
<dbReference type="Pfam" id="PF00535">
    <property type="entry name" value="Glycos_transf_2"/>
    <property type="match status" value="1"/>
</dbReference>
<evidence type="ECO:0000313" key="8">
    <source>
        <dbReference type="Proteomes" id="UP001221302"/>
    </source>
</evidence>
<feature type="domain" description="Glycosyltransferase 2-like" evidence="6">
    <location>
        <begin position="6"/>
        <end position="168"/>
    </location>
</feature>
<dbReference type="PANTHER" id="PTHR43646">
    <property type="entry name" value="GLYCOSYLTRANSFERASE"/>
    <property type="match status" value="1"/>
</dbReference>
<keyword evidence="2" id="KW-1003">Cell membrane</keyword>
<evidence type="ECO:0000256" key="1">
    <source>
        <dbReference type="ARBA" id="ARBA00004236"/>
    </source>
</evidence>
<dbReference type="AlphaFoldDB" id="A0AAE3NZD4"/>
<dbReference type="RefSeq" id="WP_321535271.1">
    <property type="nucleotide sequence ID" value="NZ_JARGDL010000004.1"/>
</dbReference>
<gene>
    <name evidence="7" type="ORF">P0M35_05025</name>
</gene>
<dbReference type="PANTHER" id="PTHR43646:SF2">
    <property type="entry name" value="GLYCOSYLTRANSFERASE 2-LIKE DOMAIN-CONTAINING PROTEIN"/>
    <property type="match status" value="1"/>
</dbReference>
<keyword evidence="4 7" id="KW-0808">Transferase</keyword>
<accession>A0AAE3NZD4</accession>
<sequence>MQYKYSVIIPTLNEEKLLPNLLQQFDDNLRSKYSIELIVADSGSKDRTIEIAQKYCNKVITRNGNDIKNISFGRYIGAKYSSANILIFLNADIFFDNINLFFDFIDNNFLQSNYVACTCKINVFPDHEKLSDIFFSTFINIYVRILNFVGIGMMRGECQVIKKDVYNEVGGYNYNLYAGEDFELSTRIRKKGKILFANNLIIYESPRRYHTWGYLKIILSWFLNSISSWFLKKSFNKKWEEIR</sequence>